<keyword evidence="4" id="KW-1185">Reference proteome</keyword>
<dbReference type="InterPro" id="IPR000914">
    <property type="entry name" value="SBP_5_dom"/>
</dbReference>
<dbReference type="GO" id="GO:1904680">
    <property type="term" value="F:peptide transmembrane transporter activity"/>
    <property type="evidence" value="ECO:0007669"/>
    <property type="project" value="TreeGrafter"/>
</dbReference>
<feature type="region of interest" description="Disordered" evidence="1">
    <location>
        <begin position="28"/>
        <end position="53"/>
    </location>
</feature>
<feature type="compositionally biased region" description="Basic and acidic residues" evidence="1">
    <location>
        <begin position="36"/>
        <end position="50"/>
    </location>
</feature>
<gene>
    <name evidence="3" type="ORF">FHX50_001376</name>
</gene>
<dbReference type="PROSITE" id="PS51257">
    <property type="entry name" value="PROKAR_LIPOPROTEIN"/>
    <property type="match status" value="1"/>
</dbReference>
<dbReference type="Pfam" id="PF00496">
    <property type="entry name" value="SBP_bac_5"/>
    <property type="match status" value="1"/>
</dbReference>
<dbReference type="PANTHER" id="PTHR30290">
    <property type="entry name" value="PERIPLASMIC BINDING COMPONENT OF ABC TRANSPORTER"/>
    <property type="match status" value="1"/>
</dbReference>
<dbReference type="SUPFAM" id="SSF53850">
    <property type="entry name" value="Periplasmic binding protein-like II"/>
    <property type="match status" value="1"/>
</dbReference>
<dbReference type="GO" id="GO:0043190">
    <property type="term" value="C:ATP-binding cassette (ABC) transporter complex"/>
    <property type="evidence" value="ECO:0007669"/>
    <property type="project" value="InterPro"/>
</dbReference>
<dbReference type="GO" id="GO:0042597">
    <property type="term" value="C:periplasmic space"/>
    <property type="evidence" value="ECO:0007669"/>
    <property type="project" value="UniProtKB-ARBA"/>
</dbReference>
<dbReference type="RefSeq" id="WP_183375888.1">
    <property type="nucleotide sequence ID" value="NZ_CBCSFZ010000001.1"/>
</dbReference>
<dbReference type="Gene3D" id="3.40.190.10">
    <property type="entry name" value="Periplasmic binding protein-like II"/>
    <property type="match status" value="1"/>
</dbReference>
<protein>
    <submittedName>
        <fullName evidence="3">Peptide/nickel transport system substrate-binding protein</fullName>
    </submittedName>
</protein>
<accession>A0A839QRJ3</accession>
<proteinExistence type="predicted"/>
<evidence type="ECO:0000259" key="2">
    <source>
        <dbReference type="Pfam" id="PF00496"/>
    </source>
</evidence>
<sequence length="571" mass="62376">MKISTNRRLFLQGTAVTGVAAAVAGCSQKTSEQQAEEAKKDNEKKAKEQAELPSTAWEKVEYADVKDGGSLSMAISQIPANWNNSHPDGNEVSLTTIMGPLGDNNGIAVLEDGKLEFRPEYIESAEITSEDPQIVTVKYNKDAKWDDGKPVTTKDYAAYAKAMSGKDEAYTVTSTQGWELIKEVRPKGDFEMEVEFESSFPDWMAFLYPGMQEEVAKDPKKWNEGHISEPMPGKGPFKIANLDKNGGVVTLERNDKWWGEKAKLDKIIFRVVTQQNAPQAFANGEIDMIDIADGDTYGQAKGRKDADIQKSNGLTWTHLTINTKSAEGALGDIKVREAIFKAVNRDAVGRAVVGPLDAPVVLANNYIFMPGQEGYEDSFGGSLDAPDAAAAEKVLQDAGYKKNGKVYEKDGKKLAFEIVIPAETKSNSDRASQVMKDLNAIGFEVKLKTVPPDAYFSEYILKGSFSAVTFSWVGSYLPQLGGINLFLPGSAQNYSGYEDPALKDIAKKVQTELDPQKRIDASNEFSKKLAEGYAVLPFYATPIVVGVKKGLVNIGAAQFESTDWTKVGFKA</sequence>
<dbReference type="InterPro" id="IPR039424">
    <property type="entry name" value="SBP_5"/>
</dbReference>
<dbReference type="CDD" id="cd08501">
    <property type="entry name" value="PBP2_Lpqw"/>
    <property type="match status" value="1"/>
</dbReference>
<dbReference type="PROSITE" id="PS51318">
    <property type="entry name" value="TAT"/>
    <property type="match status" value="1"/>
</dbReference>
<dbReference type="PANTHER" id="PTHR30290:SF65">
    <property type="entry name" value="MONOACYL PHOSPHATIDYLINOSITOL TETRAMANNOSIDE-BINDING PROTEIN LPQW-RELATED"/>
    <property type="match status" value="1"/>
</dbReference>
<dbReference type="GO" id="GO:0015833">
    <property type="term" value="P:peptide transport"/>
    <property type="evidence" value="ECO:0007669"/>
    <property type="project" value="TreeGrafter"/>
</dbReference>
<dbReference type="AlphaFoldDB" id="A0A839QRJ3"/>
<evidence type="ECO:0000256" key="1">
    <source>
        <dbReference type="SAM" id="MobiDB-lite"/>
    </source>
</evidence>
<comment type="caution">
    <text evidence="3">The sequence shown here is derived from an EMBL/GenBank/DDBJ whole genome shotgun (WGS) entry which is preliminary data.</text>
</comment>
<name>A0A839QRJ3_9MICO</name>
<organism evidence="3 4">
    <name type="scientific">Helcobacillus massiliensis</name>
    <dbReference type="NCBI Taxonomy" id="521392"/>
    <lineage>
        <taxon>Bacteria</taxon>
        <taxon>Bacillati</taxon>
        <taxon>Actinomycetota</taxon>
        <taxon>Actinomycetes</taxon>
        <taxon>Micrococcales</taxon>
        <taxon>Dermabacteraceae</taxon>
        <taxon>Helcobacillus</taxon>
    </lineage>
</organism>
<reference evidence="3 4" key="1">
    <citation type="submission" date="2020-08" db="EMBL/GenBank/DDBJ databases">
        <title>Sequencing the genomes of 1000 actinobacteria strains.</title>
        <authorList>
            <person name="Klenk H.-P."/>
        </authorList>
    </citation>
    <scope>NUCLEOTIDE SEQUENCE [LARGE SCALE GENOMIC DNA]</scope>
    <source>
        <strain evidence="3 4">DSM 23040</strain>
    </source>
</reference>
<evidence type="ECO:0000313" key="3">
    <source>
        <dbReference type="EMBL" id="MBB3023093.1"/>
    </source>
</evidence>
<dbReference type="InterPro" id="IPR006311">
    <property type="entry name" value="TAT_signal"/>
</dbReference>
<evidence type="ECO:0000313" key="4">
    <source>
        <dbReference type="Proteomes" id="UP000568050"/>
    </source>
</evidence>
<dbReference type="Proteomes" id="UP000568050">
    <property type="component" value="Unassembled WGS sequence"/>
</dbReference>
<dbReference type="EMBL" id="JACHWP010000002">
    <property type="protein sequence ID" value="MBB3023093.1"/>
    <property type="molecule type" value="Genomic_DNA"/>
</dbReference>
<dbReference type="Gene3D" id="3.10.105.10">
    <property type="entry name" value="Dipeptide-binding Protein, Domain 3"/>
    <property type="match status" value="1"/>
</dbReference>
<feature type="domain" description="Solute-binding protein family 5" evidence="2">
    <location>
        <begin position="117"/>
        <end position="491"/>
    </location>
</feature>